<dbReference type="InterPro" id="IPR045584">
    <property type="entry name" value="Pilin-like"/>
</dbReference>
<evidence type="ECO:0000256" key="5">
    <source>
        <dbReference type="ARBA" id="ARBA00022764"/>
    </source>
</evidence>
<organism evidence="10 11">
    <name type="scientific">Aminithiophilus ramosus</name>
    <dbReference type="NCBI Taxonomy" id="3029084"/>
    <lineage>
        <taxon>Bacteria</taxon>
        <taxon>Thermotogati</taxon>
        <taxon>Synergistota</taxon>
        <taxon>Synergistia</taxon>
        <taxon>Synergistales</taxon>
        <taxon>Aminithiophilaceae</taxon>
        <taxon>Aminithiophilus</taxon>
    </lineage>
</organism>
<keyword evidence="5" id="KW-0574">Periplasm</keyword>
<feature type="transmembrane region" description="Helical" evidence="9">
    <location>
        <begin position="12"/>
        <end position="34"/>
    </location>
</feature>
<dbReference type="SUPFAM" id="SSF54523">
    <property type="entry name" value="Pili subunits"/>
    <property type="match status" value="1"/>
</dbReference>
<dbReference type="GO" id="GO:0015628">
    <property type="term" value="P:protein secretion by the type II secretion system"/>
    <property type="evidence" value="ECO:0007669"/>
    <property type="project" value="InterPro"/>
</dbReference>
<sequence length="145" mass="15767">MIGNRTKRGGFTLVELLIVVIIIGILSGGMMLVAGSGTDKAEATRIVSDLRTLKTAALMYAADNNMVWTETINDLSTYLDKSLASSDYGLEAGSDDLWVLYTGTPVDGVKKQLATMAEKERNLFGTPSMGDLYEKSDSKVYMKVR</sequence>
<evidence type="ECO:0000256" key="3">
    <source>
        <dbReference type="ARBA" id="ARBA00022481"/>
    </source>
</evidence>
<dbReference type="PRINTS" id="PR00813">
    <property type="entry name" value="BCTERIALGSPG"/>
</dbReference>
<dbReference type="GO" id="GO:0042597">
    <property type="term" value="C:periplasmic space"/>
    <property type="evidence" value="ECO:0007669"/>
    <property type="project" value="UniProtKB-SubCell"/>
</dbReference>
<dbReference type="EMBL" id="CP072943">
    <property type="protein sequence ID" value="QTX33731.1"/>
    <property type="molecule type" value="Genomic_DNA"/>
</dbReference>
<dbReference type="InterPro" id="IPR012902">
    <property type="entry name" value="N_methyl_site"/>
</dbReference>
<evidence type="ECO:0000256" key="4">
    <source>
        <dbReference type="ARBA" id="ARBA00022692"/>
    </source>
</evidence>
<name>A0A9Q7F0B6_9BACT</name>
<dbReference type="GO" id="GO:0009279">
    <property type="term" value="C:cell outer membrane"/>
    <property type="evidence" value="ECO:0007669"/>
    <property type="project" value="UniProtKB-SubCell"/>
</dbReference>
<dbReference type="Gene3D" id="3.30.700.10">
    <property type="entry name" value="Glycoprotein, Type 4 Pilin"/>
    <property type="match status" value="1"/>
</dbReference>
<dbReference type="AlphaFoldDB" id="A0A9Q7F0B6"/>
<proteinExistence type="predicted"/>
<keyword evidence="7 9" id="KW-0472">Membrane</keyword>
<evidence type="ECO:0000256" key="9">
    <source>
        <dbReference type="SAM" id="Phobius"/>
    </source>
</evidence>
<keyword evidence="6 9" id="KW-1133">Transmembrane helix</keyword>
<evidence type="ECO:0000313" key="11">
    <source>
        <dbReference type="Proteomes" id="UP000671879"/>
    </source>
</evidence>
<reference evidence="11" key="1">
    <citation type="submission" date="2021-04" db="EMBL/GenBank/DDBJ databases">
        <title>A novel Synergistetes isolate from a pyrite-forming mixed culture.</title>
        <authorList>
            <person name="Bunk B."/>
            <person name="Sproer C."/>
            <person name="Spring S."/>
            <person name="Pester M."/>
        </authorList>
    </citation>
    <scope>NUCLEOTIDE SEQUENCE [LARGE SCALE GENOMIC DNA]</scope>
    <source>
        <strain evidence="11">J.5.4.2-T.3.5.2</strain>
    </source>
</reference>
<gene>
    <name evidence="10" type="ORF">KAR29_07585</name>
</gene>
<keyword evidence="8" id="KW-0998">Cell outer membrane</keyword>
<evidence type="ECO:0000256" key="8">
    <source>
        <dbReference type="ARBA" id="ARBA00023237"/>
    </source>
</evidence>
<evidence type="ECO:0000256" key="6">
    <source>
        <dbReference type="ARBA" id="ARBA00022989"/>
    </source>
</evidence>
<keyword evidence="11" id="KW-1185">Reference proteome</keyword>
<dbReference type="Proteomes" id="UP000671879">
    <property type="component" value="Chromosome"/>
</dbReference>
<protein>
    <submittedName>
        <fullName evidence="10">Prepilin-type N-terminal cleavage/methylation domain-containing protein</fullName>
    </submittedName>
</protein>
<dbReference type="KEGG" id="aram:KAR29_07585"/>
<dbReference type="PANTHER" id="PTHR30093">
    <property type="entry name" value="GENERAL SECRETION PATHWAY PROTEIN G"/>
    <property type="match status" value="1"/>
</dbReference>
<dbReference type="GO" id="GO:0015627">
    <property type="term" value="C:type II protein secretion system complex"/>
    <property type="evidence" value="ECO:0007669"/>
    <property type="project" value="InterPro"/>
</dbReference>
<keyword evidence="4 9" id="KW-0812">Transmembrane</keyword>
<dbReference type="Pfam" id="PF07963">
    <property type="entry name" value="N_methyl"/>
    <property type="match status" value="1"/>
</dbReference>
<dbReference type="PANTHER" id="PTHR30093:SF44">
    <property type="entry name" value="TYPE II SECRETION SYSTEM CORE PROTEIN G"/>
    <property type="match status" value="1"/>
</dbReference>
<evidence type="ECO:0000256" key="1">
    <source>
        <dbReference type="ARBA" id="ARBA00004203"/>
    </source>
</evidence>
<accession>A0A9Q7F0B6</accession>
<evidence type="ECO:0000256" key="7">
    <source>
        <dbReference type="ARBA" id="ARBA00023136"/>
    </source>
</evidence>
<dbReference type="NCBIfam" id="TIGR02532">
    <property type="entry name" value="IV_pilin_GFxxxE"/>
    <property type="match status" value="1"/>
</dbReference>
<evidence type="ECO:0000313" key="10">
    <source>
        <dbReference type="EMBL" id="QTX33731.1"/>
    </source>
</evidence>
<keyword evidence="3" id="KW-0488">Methylation</keyword>
<evidence type="ECO:0000256" key="2">
    <source>
        <dbReference type="ARBA" id="ARBA00004418"/>
    </source>
</evidence>
<comment type="subcellular location">
    <subcellularLocation>
        <location evidence="1">Cell outer membrane</location>
        <topology evidence="1">Single-pass membrane protein</topology>
    </subcellularLocation>
    <subcellularLocation>
        <location evidence="2">Periplasm</location>
    </subcellularLocation>
</comment>
<dbReference type="InterPro" id="IPR000983">
    <property type="entry name" value="Bac_GSPG_pilin"/>
</dbReference>